<proteinExistence type="predicted"/>
<organism evidence="1">
    <name type="scientific">Lygus hesperus</name>
    <name type="common">Western plant bug</name>
    <dbReference type="NCBI Taxonomy" id="30085"/>
    <lineage>
        <taxon>Eukaryota</taxon>
        <taxon>Metazoa</taxon>
        <taxon>Ecdysozoa</taxon>
        <taxon>Arthropoda</taxon>
        <taxon>Hexapoda</taxon>
        <taxon>Insecta</taxon>
        <taxon>Pterygota</taxon>
        <taxon>Neoptera</taxon>
        <taxon>Paraneoptera</taxon>
        <taxon>Hemiptera</taxon>
        <taxon>Heteroptera</taxon>
        <taxon>Panheteroptera</taxon>
        <taxon>Cimicomorpha</taxon>
        <taxon>Miridae</taxon>
        <taxon>Mirini</taxon>
        <taxon>Lygus</taxon>
    </lineage>
</organism>
<dbReference type="AlphaFoldDB" id="A0A0K8SQA2"/>
<dbReference type="EMBL" id="GBRD01010520">
    <property type="protein sequence ID" value="JAG55304.1"/>
    <property type="molecule type" value="Transcribed_RNA"/>
</dbReference>
<sequence length="165" mass="18075">MDVSRLPKICCSRLKTLEGRGEVNIGYNWAHQMKSLEETELSDLWETTDLATLKKSKKVFLIGVSDSLRSQGAHRARLSSYNNAPSSDLSPNGQCTGYLSFLCMPSVSSTAGSSYSWVSLSQIVNIFDSSNSCLVCYTGESDLTVCSTSWVDARFFAAPSMEGRD</sequence>
<name>A0A0K8SQA2_LYGHE</name>
<accession>A0A0K8SQA2</accession>
<reference evidence="1" key="1">
    <citation type="submission" date="2014-09" db="EMBL/GenBank/DDBJ databases">
        <authorList>
            <person name="Magalhaes I.L.F."/>
            <person name="Oliveira U."/>
            <person name="Santos F.R."/>
            <person name="Vidigal T.H.D.A."/>
            <person name="Brescovit A.D."/>
            <person name="Santos A.J."/>
        </authorList>
    </citation>
    <scope>NUCLEOTIDE SEQUENCE</scope>
</reference>
<protein>
    <submittedName>
        <fullName evidence="1">Uncharacterized protein</fullName>
    </submittedName>
</protein>
<evidence type="ECO:0000313" key="1">
    <source>
        <dbReference type="EMBL" id="JAG55304.1"/>
    </source>
</evidence>